<feature type="region of interest" description="Disordered" evidence="4">
    <location>
        <begin position="1"/>
        <end position="43"/>
    </location>
</feature>
<evidence type="ECO:0000256" key="1">
    <source>
        <dbReference type="ARBA" id="ARBA00010333"/>
    </source>
</evidence>
<dbReference type="PANTHER" id="PTHR30085">
    <property type="entry name" value="AMINO ACID ABC TRANSPORTER PERMEASE"/>
    <property type="match status" value="1"/>
</dbReference>
<protein>
    <recommendedName>
        <fullName evidence="8">Solute-binding protein family 3/N-terminal domain-containing protein</fullName>
    </recommendedName>
</protein>
<evidence type="ECO:0000256" key="4">
    <source>
        <dbReference type="SAM" id="MobiDB-lite"/>
    </source>
</evidence>
<sequence>MAMESSTADAAGGSNDRDTIAPNVDERPKAGGTSTDTASQAVSALTADEENGGAHEIAGIDAADTAHCEAQQPQGPTMNYGASHRPELDGTHVEAFPVVDEQYTSVVGEPIKPFHQRREGRVVLMVISVLLVSLAVILAVFLGANGKEESDNIEAAITTSEPTMKPTYDPRSTLEIVRERGYLNCGVDGSIDWGGAVNFGAYAADFCRIVASVALGNPDKVNYTSVSGDQFIKLQERLVDVLFAGYVLTLDKAVKEPTTGLKFLFGTPYYHSSIVYLGEQEYIRCASDGKRYGVCEDLAVCAVDTTEIRNLIPTILPAPFVTFGLFPEMSEALQNETCNVLVSGSYKIYGDSKLQDKIFSGSYIMSSFHISRDPLVSVIRPGDYAWFDLVEGAKAAALRSSHRNIEVAIGPWTCPNSTELPMSFLNAPRCVGSAYEVFERSLGPNAYGYNNSFMPSINAYNFGSLDCKGECDDALKYGTLKRIKERGQLNCGVYIPPHLTSKSLQTVISTKYCFLVAVAIFQGDPSAANVTYLGSEDFSVDFLPDFPADFDVVAGVNWGDYMSLDSEISEERLGKATATSVYYWQDKFEYNGTLYDGIGKGPSLFTHVADSTFSTFTEYVTASVVYAQRNKITKNSNQNMPLAHIFGKALLSCSATWYHMLETMMKSLKRRFLFRTKQLARAGML</sequence>
<comment type="similarity">
    <text evidence="1">Belongs to the bacterial solute-binding protein 3 family.</text>
</comment>
<dbReference type="GO" id="GO:0006865">
    <property type="term" value="P:amino acid transport"/>
    <property type="evidence" value="ECO:0007669"/>
    <property type="project" value="TreeGrafter"/>
</dbReference>
<feature type="transmembrane region" description="Helical" evidence="5">
    <location>
        <begin position="122"/>
        <end position="144"/>
    </location>
</feature>
<keyword evidence="5" id="KW-1133">Transmembrane helix</keyword>
<keyword evidence="3" id="KW-0732">Signal</keyword>
<keyword evidence="5" id="KW-0812">Transmembrane</keyword>
<evidence type="ECO:0000313" key="6">
    <source>
        <dbReference type="EMBL" id="EJK58592.1"/>
    </source>
</evidence>
<evidence type="ECO:0000256" key="5">
    <source>
        <dbReference type="SAM" id="Phobius"/>
    </source>
</evidence>
<evidence type="ECO:0008006" key="8">
    <source>
        <dbReference type="Google" id="ProtNLM"/>
    </source>
</evidence>
<gene>
    <name evidence="6" type="ORF">THAOC_21270</name>
</gene>
<proteinExistence type="inferred from homology"/>
<organism evidence="6 7">
    <name type="scientific">Thalassiosira oceanica</name>
    <name type="common">Marine diatom</name>
    <dbReference type="NCBI Taxonomy" id="159749"/>
    <lineage>
        <taxon>Eukaryota</taxon>
        <taxon>Sar</taxon>
        <taxon>Stramenopiles</taxon>
        <taxon>Ochrophyta</taxon>
        <taxon>Bacillariophyta</taxon>
        <taxon>Coscinodiscophyceae</taxon>
        <taxon>Thalassiosirophycidae</taxon>
        <taxon>Thalassiosirales</taxon>
        <taxon>Thalassiosiraceae</taxon>
        <taxon>Thalassiosira</taxon>
    </lineage>
</organism>
<keyword evidence="5" id="KW-0472">Membrane</keyword>
<keyword evidence="7" id="KW-1185">Reference proteome</keyword>
<reference evidence="6 7" key="1">
    <citation type="journal article" date="2012" name="Genome Biol.">
        <title>Genome and low-iron response of an oceanic diatom adapted to chronic iron limitation.</title>
        <authorList>
            <person name="Lommer M."/>
            <person name="Specht M."/>
            <person name="Roy A.S."/>
            <person name="Kraemer L."/>
            <person name="Andreson R."/>
            <person name="Gutowska M.A."/>
            <person name="Wolf J."/>
            <person name="Bergner S.V."/>
            <person name="Schilhabel M.B."/>
            <person name="Klostermeier U.C."/>
            <person name="Beiko R.G."/>
            <person name="Rosenstiel P."/>
            <person name="Hippler M."/>
            <person name="Laroche J."/>
        </authorList>
    </citation>
    <scope>NUCLEOTIDE SEQUENCE [LARGE SCALE GENOMIC DNA]</scope>
    <source>
        <strain evidence="6 7">CCMP1005</strain>
    </source>
</reference>
<comment type="caution">
    <text evidence="6">The sequence shown here is derived from an EMBL/GenBank/DDBJ whole genome shotgun (WGS) entry which is preliminary data.</text>
</comment>
<dbReference type="InterPro" id="IPR051455">
    <property type="entry name" value="Bact_solute-bind_prot3"/>
</dbReference>
<dbReference type="PANTHER" id="PTHR30085:SF6">
    <property type="entry name" value="ABC TRANSPORTER GLUTAMINE-BINDING PROTEIN GLNH"/>
    <property type="match status" value="1"/>
</dbReference>
<dbReference type="AlphaFoldDB" id="K0SJF1"/>
<feature type="compositionally biased region" description="Basic and acidic residues" evidence="4">
    <location>
        <begin position="15"/>
        <end position="29"/>
    </location>
</feature>
<evidence type="ECO:0000256" key="2">
    <source>
        <dbReference type="ARBA" id="ARBA00022448"/>
    </source>
</evidence>
<evidence type="ECO:0000313" key="7">
    <source>
        <dbReference type="Proteomes" id="UP000266841"/>
    </source>
</evidence>
<dbReference type="Proteomes" id="UP000266841">
    <property type="component" value="Unassembled WGS sequence"/>
</dbReference>
<feature type="compositionally biased region" description="Polar residues" evidence="4">
    <location>
        <begin position="32"/>
        <end position="43"/>
    </location>
</feature>
<dbReference type="OrthoDB" id="47924at2759"/>
<dbReference type="Gene3D" id="3.40.190.10">
    <property type="entry name" value="Periplasmic binding protein-like II"/>
    <property type="match status" value="2"/>
</dbReference>
<name>K0SJF1_THAOC</name>
<keyword evidence="2" id="KW-0813">Transport</keyword>
<dbReference type="EMBL" id="AGNL01024805">
    <property type="protein sequence ID" value="EJK58592.1"/>
    <property type="molecule type" value="Genomic_DNA"/>
</dbReference>
<accession>K0SJF1</accession>
<evidence type="ECO:0000256" key="3">
    <source>
        <dbReference type="ARBA" id="ARBA00022729"/>
    </source>
</evidence>